<dbReference type="InterPro" id="IPR008949">
    <property type="entry name" value="Isoprenoid_synthase_dom_sf"/>
</dbReference>
<dbReference type="Gene3D" id="1.10.600.10">
    <property type="entry name" value="Farnesyl Diphosphate Synthase"/>
    <property type="match status" value="1"/>
</dbReference>
<comment type="cofactor">
    <cofactor evidence="1">
        <name>Mg(2+)</name>
        <dbReference type="ChEBI" id="CHEBI:18420"/>
    </cofactor>
</comment>
<dbReference type="NCBIfam" id="NF045485">
    <property type="entry name" value="FPPsyn"/>
    <property type="match status" value="1"/>
</dbReference>
<dbReference type="SUPFAM" id="SSF48576">
    <property type="entry name" value="Terpenoid synthases"/>
    <property type="match status" value="1"/>
</dbReference>
<dbReference type="InterPro" id="IPR033749">
    <property type="entry name" value="Polyprenyl_synt_CS"/>
</dbReference>
<evidence type="ECO:0000256" key="7">
    <source>
        <dbReference type="RuleBase" id="RU004466"/>
    </source>
</evidence>
<evidence type="ECO:0000256" key="2">
    <source>
        <dbReference type="ARBA" id="ARBA00006706"/>
    </source>
</evidence>
<evidence type="ECO:0000256" key="3">
    <source>
        <dbReference type="ARBA" id="ARBA00022679"/>
    </source>
</evidence>
<keyword evidence="6" id="KW-0414">Isoprene biosynthesis</keyword>
<dbReference type="InterPro" id="IPR053378">
    <property type="entry name" value="Prenyl_diphosphate_synthase"/>
</dbReference>
<dbReference type="PROSITE" id="PS00444">
    <property type="entry name" value="POLYPRENYL_SYNTHASE_2"/>
    <property type="match status" value="1"/>
</dbReference>
<dbReference type="PROSITE" id="PS00723">
    <property type="entry name" value="POLYPRENYL_SYNTHASE_1"/>
    <property type="match status" value="1"/>
</dbReference>
<protein>
    <submittedName>
        <fullName evidence="8">Farnesyl diphosphate synthase</fullName>
    </submittedName>
</protein>
<dbReference type="SFLD" id="SFLDG01017">
    <property type="entry name" value="Polyprenyl_Transferase_Like"/>
    <property type="match status" value="1"/>
</dbReference>
<dbReference type="Pfam" id="PF00348">
    <property type="entry name" value="polyprenyl_synt"/>
    <property type="match status" value="1"/>
</dbReference>
<keyword evidence="4" id="KW-0479">Metal-binding</keyword>
<dbReference type="SFLD" id="SFLDS00005">
    <property type="entry name" value="Isoprenoid_Synthase_Type_I"/>
    <property type="match status" value="1"/>
</dbReference>
<accession>A0ABM7ML57</accession>
<evidence type="ECO:0000313" key="8">
    <source>
        <dbReference type="EMBL" id="BCO26967.1"/>
    </source>
</evidence>
<organism evidence="8 9">
    <name type="scientific">Rhodoferax lithotrophicus</name>
    <dbReference type="NCBI Taxonomy" id="2798804"/>
    <lineage>
        <taxon>Bacteria</taxon>
        <taxon>Pseudomonadati</taxon>
        <taxon>Pseudomonadota</taxon>
        <taxon>Betaproteobacteria</taxon>
        <taxon>Burkholderiales</taxon>
        <taxon>Comamonadaceae</taxon>
        <taxon>Rhodoferax</taxon>
    </lineage>
</organism>
<gene>
    <name evidence="8" type="ORF">MIZ03_1854</name>
</gene>
<evidence type="ECO:0000256" key="4">
    <source>
        <dbReference type="ARBA" id="ARBA00022723"/>
    </source>
</evidence>
<name>A0ABM7ML57_9BURK</name>
<evidence type="ECO:0000313" key="9">
    <source>
        <dbReference type="Proteomes" id="UP000824366"/>
    </source>
</evidence>
<keyword evidence="3 7" id="KW-0808">Transferase</keyword>
<dbReference type="EMBL" id="AP024238">
    <property type="protein sequence ID" value="BCO26967.1"/>
    <property type="molecule type" value="Genomic_DNA"/>
</dbReference>
<evidence type="ECO:0000256" key="6">
    <source>
        <dbReference type="ARBA" id="ARBA00023229"/>
    </source>
</evidence>
<dbReference type="PANTHER" id="PTHR43281">
    <property type="entry name" value="FARNESYL DIPHOSPHATE SYNTHASE"/>
    <property type="match status" value="1"/>
</dbReference>
<proteinExistence type="inferred from homology"/>
<dbReference type="InterPro" id="IPR000092">
    <property type="entry name" value="Polyprenyl_synt"/>
</dbReference>
<dbReference type="PANTHER" id="PTHR43281:SF1">
    <property type="entry name" value="FARNESYL DIPHOSPHATE SYNTHASE"/>
    <property type="match status" value="1"/>
</dbReference>
<evidence type="ECO:0000256" key="1">
    <source>
        <dbReference type="ARBA" id="ARBA00001946"/>
    </source>
</evidence>
<sequence>MDTRITPLVPLDLKSWIARQLDQVELALDRWVSVDAGADLEHHAPADLMAAMRYAVLDGGKRLRPLLVLAACEAVNSGLKHDYLPIEECDDELARRGVIDPEAATQGSGEAALRAACAVELIHAYSLVHDDMPCMDNDVLRRGKPTVHVQFGQASALLAGDALQALAFELLTPEGSAIASAQQAKLCRLLARAAGCAGMAGGQAIDLASVGLQLTEDQLREMHRLKTGALLQASVMMGAVCAEPMSVARAALHRYGAAIGLAFQVVDDILDVTADSSTLGKTAGKDAEHDKPTYVSLMGLDAARAYAQALHRQALQALADTGLVDTRILQGLADMVVQRSN</sequence>
<evidence type="ECO:0000256" key="5">
    <source>
        <dbReference type="ARBA" id="ARBA00022842"/>
    </source>
</evidence>
<keyword evidence="5" id="KW-0460">Magnesium</keyword>
<dbReference type="RefSeq" id="WP_223911273.1">
    <property type="nucleotide sequence ID" value="NZ_AP024238.1"/>
</dbReference>
<dbReference type="CDD" id="cd00685">
    <property type="entry name" value="Trans_IPPS_HT"/>
    <property type="match status" value="1"/>
</dbReference>
<reference evidence="8 9" key="1">
    <citation type="journal article" date="2021" name="Microbiol. Spectr.">
        <title>A Single Bacterium Capable of Oxidation and Reduction of Iron at Circumneutral pH.</title>
        <authorList>
            <person name="Kato S."/>
            <person name="Ohkuma M."/>
        </authorList>
    </citation>
    <scope>NUCLEOTIDE SEQUENCE [LARGE SCALE GENOMIC DNA]</scope>
    <source>
        <strain evidence="8 9">MIZ03</strain>
    </source>
</reference>
<keyword evidence="9" id="KW-1185">Reference proteome</keyword>
<comment type="similarity">
    <text evidence="2 7">Belongs to the FPP/GGPP synthase family.</text>
</comment>
<dbReference type="Proteomes" id="UP000824366">
    <property type="component" value="Chromosome"/>
</dbReference>